<keyword evidence="1" id="KW-0812">Transmembrane</keyword>
<evidence type="ECO:0000313" key="2">
    <source>
        <dbReference type="EMBL" id="MDR7303283.1"/>
    </source>
</evidence>
<keyword evidence="3" id="KW-1185">Reference proteome</keyword>
<accession>A0AAE4CR17</accession>
<feature type="transmembrane region" description="Helical" evidence="1">
    <location>
        <begin position="86"/>
        <end position="108"/>
    </location>
</feature>
<dbReference type="Proteomes" id="UP001180845">
    <property type="component" value="Unassembled WGS sequence"/>
</dbReference>
<feature type="transmembrane region" description="Helical" evidence="1">
    <location>
        <begin position="20"/>
        <end position="40"/>
    </location>
</feature>
<gene>
    <name evidence="2" type="ORF">JOF55_003464</name>
</gene>
<keyword evidence="1" id="KW-0472">Membrane</keyword>
<protein>
    <submittedName>
        <fullName evidence="2">Fucose 4-O-acetylase-like acetyltransferase</fullName>
    </submittedName>
</protein>
<dbReference type="EMBL" id="JAVDXW010000001">
    <property type="protein sequence ID" value="MDR7303283.1"/>
    <property type="molecule type" value="Genomic_DNA"/>
</dbReference>
<reference evidence="2" key="1">
    <citation type="submission" date="2023-07" db="EMBL/GenBank/DDBJ databases">
        <title>Sequencing the genomes of 1000 actinobacteria strains.</title>
        <authorList>
            <person name="Klenk H.-P."/>
        </authorList>
    </citation>
    <scope>NUCLEOTIDE SEQUENCE</scope>
    <source>
        <strain evidence="2">DSM 45977</strain>
    </source>
</reference>
<keyword evidence="1" id="KW-1133">Transmembrane helix</keyword>
<feature type="transmembrane region" description="Helical" evidence="1">
    <location>
        <begin position="114"/>
        <end position="131"/>
    </location>
</feature>
<evidence type="ECO:0000256" key="1">
    <source>
        <dbReference type="SAM" id="Phobius"/>
    </source>
</evidence>
<proteinExistence type="predicted"/>
<dbReference type="RefSeq" id="WP_310275497.1">
    <property type="nucleotide sequence ID" value="NZ_JAVDXW010000001.1"/>
</dbReference>
<evidence type="ECO:0000313" key="3">
    <source>
        <dbReference type="Proteomes" id="UP001180845"/>
    </source>
</evidence>
<feature type="transmembrane region" description="Helical" evidence="1">
    <location>
        <begin position="52"/>
        <end position="74"/>
    </location>
</feature>
<name>A0AAE4CR17_9ACTN</name>
<organism evidence="2 3">
    <name type="scientific">Haloactinomyces albus</name>
    <dbReference type="NCBI Taxonomy" id="1352928"/>
    <lineage>
        <taxon>Bacteria</taxon>
        <taxon>Bacillati</taxon>
        <taxon>Actinomycetota</taxon>
        <taxon>Actinomycetes</taxon>
        <taxon>Actinopolysporales</taxon>
        <taxon>Actinopolysporaceae</taxon>
        <taxon>Haloactinomyces</taxon>
    </lineage>
</organism>
<comment type="caution">
    <text evidence="2">The sequence shown here is derived from an EMBL/GenBank/DDBJ whole genome shotgun (WGS) entry which is preliminary data.</text>
</comment>
<sequence length="156" mass="16571">MSRPPPEAKDRYRRGLMTSIVNNSSAFGFSVMITTTYGMLGTFHGSPSAFEVMLFALGAVVAVSVIEAVASNGFRRRPRTHPAEVMLLGTAANLLSVAVSLAVAYAAGRWLVEPLVWSLAPLLAAAVYVLVESAELAIAEGVQQRVFGDRGAESDE</sequence>
<dbReference type="AlphaFoldDB" id="A0AAE4CR17"/>